<dbReference type="NCBIfam" id="NF047637">
    <property type="entry name" value="lipo_CC0125"/>
    <property type="match status" value="1"/>
</dbReference>
<name>A0ABT3AB63_9ALTE</name>
<dbReference type="Proteomes" id="UP001652504">
    <property type="component" value="Unassembled WGS sequence"/>
</dbReference>
<reference evidence="2 3" key="1">
    <citation type="submission" date="2022-10" db="EMBL/GenBank/DDBJ databases">
        <title>Aestuariibacter sp. AA17 isolated from Montipora capitata coral fragment.</title>
        <authorList>
            <person name="Emsley S.A."/>
            <person name="Pfannmuller K.M."/>
            <person name="Loughran R.M."/>
            <person name="Shlafstein M."/>
            <person name="Papke E."/>
            <person name="Saw J.H."/>
            <person name="Ushijima B."/>
            <person name="Videau P."/>
        </authorList>
    </citation>
    <scope>NUCLEOTIDE SEQUENCE [LARGE SCALE GENOMIC DNA]</scope>
    <source>
        <strain evidence="2 3">AA17</strain>
    </source>
</reference>
<protein>
    <recommendedName>
        <fullName evidence="4">DUF4136 domain-containing protein</fullName>
    </recommendedName>
</protein>
<gene>
    <name evidence="2" type="ORF">OE749_14540</name>
</gene>
<proteinExistence type="predicted"/>
<organism evidence="2 3">
    <name type="scientific">Fluctibacter corallii</name>
    <dbReference type="NCBI Taxonomy" id="2984329"/>
    <lineage>
        <taxon>Bacteria</taxon>
        <taxon>Pseudomonadati</taxon>
        <taxon>Pseudomonadota</taxon>
        <taxon>Gammaproteobacteria</taxon>
        <taxon>Alteromonadales</taxon>
        <taxon>Alteromonadaceae</taxon>
        <taxon>Fluctibacter</taxon>
    </lineage>
</organism>
<feature type="signal peptide" evidence="1">
    <location>
        <begin position="1"/>
        <end position="24"/>
    </location>
</feature>
<keyword evidence="3" id="KW-1185">Reference proteome</keyword>
<evidence type="ECO:0000256" key="1">
    <source>
        <dbReference type="SAM" id="SignalP"/>
    </source>
</evidence>
<accession>A0ABT3AB63</accession>
<comment type="caution">
    <text evidence="2">The sequence shown here is derived from an EMBL/GenBank/DDBJ whole genome shotgun (WGS) entry which is preliminary data.</text>
</comment>
<evidence type="ECO:0008006" key="4">
    <source>
        <dbReference type="Google" id="ProtNLM"/>
    </source>
</evidence>
<keyword evidence="1" id="KW-0732">Signal</keyword>
<dbReference type="RefSeq" id="WP_263713191.1">
    <property type="nucleotide sequence ID" value="NZ_JAOWKX010000007.1"/>
</dbReference>
<evidence type="ECO:0000313" key="2">
    <source>
        <dbReference type="EMBL" id="MCV2885914.1"/>
    </source>
</evidence>
<sequence length="191" mass="21098">MDLYLKRIILIFFLVAPLALLGCAAPTSTDYEKASSANDNGFQHTALSDDQYRVIFSGNRFTDEERVKNYALRHAAELTLAKGYRWFLVTEADHAVDIEEVTQTLPAEPLVKRPAHVSTPENIDKHCGLVACTATIYPQSEAITVTQLQTGGMTTSLNIRLGNEARPIDAYDAKEVLVALSENNTKAQINE</sequence>
<feature type="chain" id="PRO_5045170631" description="DUF4136 domain-containing protein" evidence="1">
    <location>
        <begin position="25"/>
        <end position="191"/>
    </location>
</feature>
<dbReference type="EMBL" id="JAOWKX010000007">
    <property type="protein sequence ID" value="MCV2885914.1"/>
    <property type="molecule type" value="Genomic_DNA"/>
</dbReference>
<dbReference type="PROSITE" id="PS51257">
    <property type="entry name" value="PROKAR_LIPOPROTEIN"/>
    <property type="match status" value="1"/>
</dbReference>
<evidence type="ECO:0000313" key="3">
    <source>
        <dbReference type="Proteomes" id="UP001652504"/>
    </source>
</evidence>